<feature type="region of interest" description="Disordered" evidence="1">
    <location>
        <begin position="112"/>
        <end position="132"/>
    </location>
</feature>
<feature type="signal peptide" evidence="2">
    <location>
        <begin position="1"/>
        <end position="18"/>
    </location>
</feature>
<evidence type="ECO:0000256" key="2">
    <source>
        <dbReference type="SAM" id="SignalP"/>
    </source>
</evidence>
<feature type="compositionally biased region" description="Low complexity" evidence="1">
    <location>
        <begin position="113"/>
        <end position="126"/>
    </location>
</feature>
<evidence type="ECO:0000313" key="4">
    <source>
        <dbReference type="Proteomes" id="UP000317257"/>
    </source>
</evidence>
<gene>
    <name evidence="3" type="ORF">ED733_001927</name>
</gene>
<proteinExistence type="predicted"/>
<sequence>MQTSSAALLLALGPVAYAASGDNTVQNQIAFWVPNPCDRFWDLPNALRQSFINYNRGKVPDLNVITAYSTYTVTSASPGPTDTWSFNNQGPTPVLTSAYNSANCSWYYPPPAASTSQPTSQPTGTSVSHCFTDDDKRPVLNDEYRRNIAANRLHPDGVNDNHYTKLYPDGYEHGTVNTLVTSHTSANPTTSVPSSTSDTATSAAATTLAAGLSYTRISCFEDQKLWVNETLVVEIAIEFCQQISEGKIKPENEIWQSPSNKYEDKTNGVGYEISVRNAKNGSPAGSTVPNLPNFLDVCKLELYLAWKNCLGNGRWGGAVNYQGFDWTMQPKLLGG</sequence>
<protein>
    <submittedName>
        <fullName evidence="3">Uncharacterized protein</fullName>
    </submittedName>
</protein>
<feature type="chain" id="PRO_5023049717" evidence="2">
    <location>
        <begin position="19"/>
        <end position="335"/>
    </location>
</feature>
<evidence type="ECO:0000313" key="3">
    <source>
        <dbReference type="EMBL" id="TWU71457.1"/>
    </source>
</evidence>
<dbReference type="Proteomes" id="UP000317257">
    <property type="component" value="Unassembled WGS sequence"/>
</dbReference>
<reference evidence="4" key="1">
    <citation type="submission" date="2018-12" db="EMBL/GenBank/DDBJ databases">
        <title>The complete genome of Metarhizium rileyi, a key fungal pathogen of Lepidoptera.</title>
        <authorList>
            <person name="Binneck E."/>
            <person name="Lastra C.C.L."/>
            <person name="Sosa-Gomez D.R."/>
        </authorList>
    </citation>
    <scope>NUCLEOTIDE SEQUENCE [LARGE SCALE GENOMIC DNA]</scope>
    <source>
        <strain evidence="4">Cep018-CH2</strain>
    </source>
</reference>
<keyword evidence="2" id="KW-0732">Signal</keyword>
<name>A0A5C6G2G6_METRR</name>
<organism evidence="3 4">
    <name type="scientific">Metarhizium rileyi (strain RCEF 4871)</name>
    <name type="common">Nomuraea rileyi</name>
    <dbReference type="NCBI Taxonomy" id="1649241"/>
    <lineage>
        <taxon>Eukaryota</taxon>
        <taxon>Fungi</taxon>
        <taxon>Dikarya</taxon>
        <taxon>Ascomycota</taxon>
        <taxon>Pezizomycotina</taxon>
        <taxon>Sordariomycetes</taxon>
        <taxon>Hypocreomycetidae</taxon>
        <taxon>Hypocreales</taxon>
        <taxon>Clavicipitaceae</taxon>
        <taxon>Metarhizium</taxon>
    </lineage>
</organism>
<comment type="caution">
    <text evidence="3">The sequence shown here is derived from an EMBL/GenBank/DDBJ whole genome shotgun (WGS) entry which is preliminary data.</text>
</comment>
<evidence type="ECO:0000256" key="1">
    <source>
        <dbReference type="SAM" id="MobiDB-lite"/>
    </source>
</evidence>
<dbReference type="EMBL" id="SBHS01000044">
    <property type="protein sequence ID" value="TWU71457.1"/>
    <property type="molecule type" value="Genomic_DNA"/>
</dbReference>
<dbReference type="AlphaFoldDB" id="A0A5C6G2G6"/>
<accession>A0A5C6G2G6</accession>